<dbReference type="Pfam" id="PF10440">
    <property type="entry name" value="WIYLD"/>
    <property type="match status" value="1"/>
</dbReference>
<dbReference type="KEGG" id="dosa:Os09g0115300"/>
<proteinExistence type="predicted"/>
<dbReference type="InterPro" id="IPR018848">
    <property type="entry name" value="WIYLD_domain"/>
</dbReference>
<dbReference type="PANTHER" id="PTHR34271">
    <property type="entry name" value="NUCLEOLAR HISTONE METHYLTRANSFERASE-RELATED PROTEIN"/>
    <property type="match status" value="1"/>
</dbReference>
<evidence type="ECO:0000256" key="1">
    <source>
        <dbReference type="SAM" id="MobiDB-lite"/>
    </source>
</evidence>
<dbReference type="AlphaFoldDB" id="C7J718"/>
<gene>
    <name evidence="3" type="ordered locus">Os09g0115300</name>
</gene>
<dbReference type="Gene3D" id="1.10.8.850">
    <property type="entry name" value="Histone-lysine N methyltransferase , C-terminal domain-like"/>
    <property type="match status" value="1"/>
</dbReference>
<feature type="compositionally biased region" description="Polar residues" evidence="1">
    <location>
        <begin position="242"/>
        <end position="256"/>
    </location>
</feature>
<evidence type="ECO:0000259" key="2">
    <source>
        <dbReference type="Pfam" id="PF10440"/>
    </source>
</evidence>
<evidence type="ECO:0000313" key="3">
    <source>
        <dbReference type="EMBL" id="BAH94440.1"/>
    </source>
</evidence>
<dbReference type="InterPro" id="IPR043017">
    <property type="entry name" value="WIYLD_dom_sf"/>
</dbReference>
<name>C7J718_ORYSJ</name>
<reference evidence="3 4" key="1">
    <citation type="journal article" date="2005" name="Nature">
        <title>The map-based sequence of the rice genome.</title>
        <authorList>
            <consortium name="International rice genome sequencing project (IRGSP)"/>
            <person name="Matsumoto T."/>
            <person name="Wu J."/>
            <person name="Kanamori H."/>
            <person name="Katayose Y."/>
            <person name="Fujisawa M."/>
            <person name="Namiki N."/>
            <person name="Mizuno H."/>
            <person name="Yamamoto K."/>
            <person name="Antonio B.A."/>
            <person name="Baba T."/>
            <person name="Sakata K."/>
            <person name="Nagamura Y."/>
            <person name="Aoki H."/>
            <person name="Arikawa K."/>
            <person name="Arita K."/>
            <person name="Bito T."/>
            <person name="Chiden Y."/>
            <person name="Fujitsuka N."/>
            <person name="Fukunaka R."/>
            <person name="Hamada M."/>
            <person name="Harada C."/>
            <person name="Hayashi A."/>
            <person name="Hijishita S."/>
            <person name="Honda M."/>
            <person name="Hosokawa S."/>
            <person name="Ichikawa Y."/>
            <person name="Idonuma A."/>
            <person name="Iijima M."/>
            <person name="Ikeda M."/>
            <person name="Ikeno M."/>
            <person name="Ito K."/>
            <person name="Ito S."/>
            <person name="Ito T."/>
            <person name="Ito Y."/>
            <person name="Ito Y."/>
            <person name="Iwabuchi A."/>
            <person name="Kamiya K."/>
            <person name="Karasawa W."/>
            <person name="Kurita K."/>
            <person name="Katagiri S."/>
            <person name="Kikuta A."/>
            <person name="Kobayashi H."/>
            <person name="Kobayashi N."/>
            <person name="Machita K."/>
            <person name="Maehara T."/>
            <person name="Masukawa M."/>
            <person name="Mizubayashi T."/>
            <person name="Mukai Y."/>
            <person name="Nagasaki H."/>
            <person name="Nagata Y."/>
            <person name="Naito S."/>
            <person name="Nakashima M."/>
            <person name="Nakama Y."/>
            <person name="Nakamichi Y."/>
            <person name="Nakamura M."/>
            <person name="Meguro A."/>
            <person name="Negishi M."/>
            <person name="Ohta I."/>
            <person name="Ohta T."/>
            <person name="Okamoto M."/>
            <person name="Ono N."/>
            <person name="Saji S."/>
            <person name="Sakaguchi M."/>
            <person name="Sakai K."/>
            <person name="Shibata M."/>
            <person name="Shimokawa T."/>
            <person name="Song J."/>
            <person name="Takazaki Y."/>
            <person name="Terasawa K."/>
            <person name="Tsugane M."/>
            <person name="Tsuji K."/>
            <person name="Ueda S."/>
            <person name="Waki K."/>
            <person name="Yamagata H."/>
            <person name="Yamamoto M."/>
            <person name="Yamamoto S."/>
            <person name="Yamane H."/>
            <person name="Yoshiki S."/>
            <person name="Yoshihara R."/>
            <person name="Yukawa K."/>
            <person name="Zhong H."/>
            <person name="Yano M."/>
            <person name="Yuan Q."/>
            <person name="Ouyang S."/>
            <person name="Liu J."/>
            <person name="Jones K.M."/>
            <person name="Gansberger K."/>
            <person name="Moffat K."/>
            <person name="Hill J."/>
            <person name="Bera J."/>
            <person name="Fadrosh D."/>
            <person name="Jin S."/>
            <person name="Johri S."/>
            <person name="Kim M."/>
            <person name="Overton L."/>
            <person name="Reardon M."/>
            <person name="Tsitrin T."/>
            <person name="Vuong H."/>
            <person name="Weaver B."/>
            <person name="Ciecko A."/>
            <person name="Tallon L."/>
            <person name="Jackson J."/>
            <person name="Pai G."/>
            <person name="Aken S.V."/>
            <person name="Utterback T."/>
            <person name="Reidmuller S."/>
            <person name="Feldblyum T."/>
            <person name="Hsiao J."/>
            <person name="Zismann V."/>
            <person name="Iobst S."/>
            <person name="de Vazeille A.R."/>
            <person name="Buell C.R."/>
            <person name="Ying K."/>
            <person name="Li Y."/>
            <person name="Lu T."/>
            <person name="Huang Y."/>
            <person name="Zhao Q."/>
            <person name="Feng Q."/>
            <person name="Zhang L."/>
            <person name="Zhu J."/>
            <person name="Weng Q."/>
            <person name="Mu J."/>
            <person name="Lu Y."/>
            <person name="Fan D."/>
            <person name="Liu Y."/>
            <person name="Guan J."/>
            <person name="Zhang Y."/>
            <person name="Yu S."/>
            <person name="Liu X."/>
            <person name="Zhang Y."/>
            <person name="Hong G."/>
            <person name="Han B."/>
            <person name="Choisne N."/>
            <person name="Demange N."/>
            <person name="Orjeda G."/>
            <person name="Samain S."/>
            <person name="Cattolico L."/>
            <person name="Pelletier E."/>
            <person name="Couloux A."/>
            <person name="Segurens B."/>
            <person name="Wincker P."/>
            <person name="D'Hont A."/>
            <person name="Scarpelli C."/>
            <person name="Weissenbach J."/>
            <person name="Salanoubat M."/>
            <person name="Quetier F."/>
            <person name="Yu Y."/>
            <person name="Kim H.R."/>
            <person name="Rambo T."/>
            <person name="Currie J."/>
            <person name="Collura K."/>
            <person name="Luo M."/>
            <person name="Yang T."/>
            <person name="Ammiraju J.S.S."/>
            <person name="Engler F."/>
            <person name="Soderlund C."/>
            <person name="Wing R.A."/>
            <person name="Palmer L.E."/>
            <person name="de la Bastide M."/>
            <person name="Spiegel L."/>
            <person name="Nascimento L."/>
            <person name="Zutavern T."/>
            <person name="O'Shaughnessy A."/>
            <person name="Dike S."/>
            <person name="Dedhia N."/>
            <person name="Preston R."/>
            <person name="Balija V."/>
            <person name="McCombie W.R."/>
            <person name="Chow T."/>
            <person name="Chen H."/>
            <person name="Chung M."/>
            <person name="Chen C."/>
            <person name="Shaw J."/>
            <person name="Wu H."/>
            <person name="Hsiao K."/>
            <person name="Chao Y."/>
            <person name="Chu M."/>
            <person name="Cheng C."/>
            <person name="Hour A."/>
            <person name="Lee P."/>
            <person name="Lin S."/>
            <person name="Lin Y."/>
            <person name="Liou J."/>
            <person name="Liu S."/>
            <person name="Hsing Y."/>
            <person name="Raghuvanshi S."/>
            <person name="Mohanty A."/>
            <person name="Bharti A.K."/>
            <person name="Gaur A."/>
            <person name="Gupta V."/>
            <person name="Kumar D."/>
            <person name="Ravi V."/>
            <person name="Vij S."/>
            <person name="Kapur A."/>
            <person name="Khurana P."/>
            <person name="Khurana P."/>
            <person name="Khurana J.P."/>
            <person name="Tyagi A.K."/>
            <person name="Gaikwad K."/>
            <person name="Singh A."/>
            <person name="Dalal V."/>
            <person name="Srivastava S."/>
            <person name="Dixit A."/>
            <person name="Pal A.K."/>
            <person name="Ghazi I.A."/>
            <person name="Yadav M."/>
            <person name="Pandit A."/>
            <person name="Bhargava A."/>
            <person name="Sureshbabu K."/>
            <person name="Batra K."/>
            <person name="Sharma T.R."/>
            <person name="Mohapatra T."/>
            <person name="Singh N.K."/>
            <person name="Messing J."/>
            <person name="Nelson A.B."/>
            <person name="Fuks G."/>
            <person name="Kavchok S."/>
            <person name="Keizer G."/>
            <person name="Linton E."/>
            <person name="Llaca V."/>
            <person name="Song R."/>
            <person name="Tanyolac B."/>
            <person name="Young S."/>
            <person name="Ho-Il K."/>
            <person name="Hahn J.H."/>
            <person name="Sangsakoo G."/>
            <person name="Vanavichit A."/>
            <person name="de Mattos Luiz.A.T."/>
            <person name="Zimmer P.D."/>
            <person name="Malone G."/>
            <person name="Dellagostin O."/>
            <person name="de Oliveira A.C."/>
            <person name="Bevan M."/>
            <person name="Bancroft I."/>
            <person name="Minx P."/>
            <person name="Cordum H."/>
            <person name="Wilson R."/>
            <person name="Cheng Z."/>
            <person name="Jin W."/>
            <person name="Jiang J."/>
            <person name="Leong S.A."/>
            <person name="Iwama H."/>
            <person name="Gojobori T."/>
            <person name="Itoh T."/>
            <person name="Niimura Y."/>
            <person name="Fujii Y."/>
            <person name="Habara T."/>
            <person name="Sakai H."/>
            <person name="Sato Y."/>
            <person name="Wilson G."/>
            <person name="Kumar K."/>
            <person name="McCouch S."/>
            <person name="Juretic N."/>
            <person name="Hoen D."/>
            <person name="Wright S."/>
            <person name="Bruskiewich R."/>
            <person name="Bureau T."/>
            <person name="Miyao A."/>
            <person name="Hirochika H."/>
            <person name="Nishikawa T."/>
            <person name="Kadowaki K."/>
            <person name="Sugiura M."/>
            <person name="Burr B."/>
            <person name="Sasaki T."/>
        </authorList>
    </citation>
    <scope>NUCLEOTIDE SEQUENCE [LARGE SCALE GENOMIC DNA]</scope>
    <source>
        <strain evidence="4">cv. Nipponbare</strain>
    </source>
</reference>
<reference evidence="4" key="2">
    <citation type="journal article" date="2008" name="Nucleic Acids Res.">
        <title>The rice annotation project database (RAP-DB): 2008 update.</title>
        <authorList>
            <consortium name="The rice annotation project (RAP)"/>
        </authorList>
    </citation>
    <scope>GENOME REANNOTATION</scope>
    <source>
        <strain evidence="4">cv. Nipponbare</strain>
    </source>
</reference>
<accession>C7J718</accession>
<sequence>MVRPGRGQRRIDAAIDHLSEYGFPRPIIRQTINELLADTLYGRNGWVFLEEGSYRIVVDRLLEKQANQQEQQEEDAKRVWVTHGSLHPTTLSKYKVQARNNPQPRLEATRQRMDLDGGKRRRRGLYQQWADTGMGQLGLEPHAWLHDPHYNFEKYHHEGGTTAMEPLPENGVQTSQAEVPAAASEPAKVVAAVADEMPDSTTSVPLPITAARHTASTRRPCYGWLIESESEDDELDNGVSAVEQSNPPSATNHKMSNGWSYVEQARPSVAMRHEMEPYTHHRGMLSKRRRPSGWDPPPPQACDVLFLISL</sequence>
<dbReference type="Proteomes" id="UP000000763">
    <property type="component" value="Chromosome 9"/>
</dbReference>
<protein>
    <submittedName>
        <fullName evidence="3">Os09g0115300 protein</fullName>
    </submittedName>
</protein>
<dbReference type="PANTHER" id="PTHR34271:SF1">
    <property type="entry name" value="NUCLEOLAR HISTONE METHYLTRANSFERASE-RELATED PROTEIN"/>
    <property type="match status" value="1"/>
</dbReference>
<feature type="region of interest" description="Disordered" evidence="1">
    <location>
        <begin position="232"/>
        <end position="256"/>
    </location>
</feature>
<evidence type="ECO:0000313" key="4">
    <source>
        <dbReference type="Proteomes" id="UP000000763"/>
    </source>
</evidence>
<feature type="domain" description="WIYLD" evidence="2">
    <location>
        <begin position="6"/>
        <end position="66"/>
    </location>
</feature>
<dbReference type="EMBL" id="AP008215">
    <property type="protein sequence ID" value="BAH94440.1"/>
    <property type="molecule type" value="Genomic_DNA"/>
</dbReference>
<organism evidence="3 4">
    <name type="scientific">Oryza sativa subsp. japonica</name>
    <name type="common">Rice</name>
    <dbReference type="NCBI Taxonomy" id="39947"/>
    <lineage>
        <taxon>Eukaryota</taxon>
        <taxon>Viridiplantae</taxon>
        <taxon>Streptophyta</taxon>
        <taxon>Embryophyta</taxon>
        <taxon>Tracheophyta</taxon>
        <taxon>Spermatophyta</taxon>
        <taxon>Magnoliopsida</taxon>
        <taxon>Liliopsida</taxon>
        <taxon>Poales</taxon>
        <taxon>Poaceae</taxon>
        <taxon>BOP clade</taxon>
        <taxon>Oryzoideae</taxon>
        <taxon>Oryzeae</taxon>
        <taxon>Oryzinae</taxon>
        <taxon>Oryza</taxon>
        <taxon>Oryza sativa</taxon>
    </lineage>
</organism>